<proteinExistence type="predicted"/>
<dbReference type="GO" id="GO:0046872">
    <property type="term" value="F:metal ion binding"/>
    <property type="evidence" value="ECO:0007669"/>
    <property type="project" value="UniProtKB-KW"/>
</dbReference>
<evidence type="ECO:0000256" key="2">
    <source>
        <dbReference type="ARBA" id="ARBA00022833"/>
    </source>
</evidence>
<dbReference type="AlphaFoldDB" id="A0A9Q8Q7T0"/>
<dbReference type="EMBL" id="CP086355">
    <property type="protein sequence ID" value="UNI15414.1"/>
    <property type="molecule type" value="Genomic_DNA"/>
</dbReference>
<evidence type="ECO:0000313" key="5">
    <source>
        <dbReference type="Proteomes" id="UP000829364"/>
    </source>
</evidence>
<dbReference type="Gene3D" id="2.60.120.10">
    <property type="entry name" value="Jelly Rolls"/>
    <property type="match status" value="2"/>
</dbReference>
<evidence type="ECO:0000256" key="1">
    <source>
        <dbReference type="ARBA" id="ARBA00022723"/>
    </source>
</evidence>
<gene>
    <name evidence="4" type="ORF">JDV02_001949</name>
</gene>
<keyword evidence="2" id="KW-0862">Zinc</keyword>
<dbReference type="SUPFAM" id="SSF51182">
    <property type="entry name" value="RmlC-like cupins"/>
    <property type="match status" value="1"/>
</dbReference>
<evidence type="ECO:0000259" key="3">
    <source>
        <dbReference type="Pfam" id="PF21621"/>
    </source>
</evidence>
<dbReference type="OrthoDB" id="3452273at2759"/>
<feature type="domain" description="Mannose-6-phosphate isomerase cupin" evidence="3">
    <location>
        <begin position="257"/>
        <end position="325"/>
    </location>
</feature>
<keyword evidence="1" id="KW-0479">Metal-binding</keyword>
<dbReference type="PANTHER" id="PTHR42742">
    <property type="entry name" value="TRANSCRIPTIONAL REPRESSOR MPRA"/>
    <property type="match status" value="1"/>
</dbReference>
<dbReference type="CDD" id="cd07010">
    <property type="entry name" value="cupin_PMI_type_I_N_bac"/>
    <property type="match status" value="1"/>
</dbReference>
<keyword evidence="5" id="KW-1185">Reference proteome</keyword>
<dbReference type="InterPro" id="IPR014710">
    <property type="entry name" value="RmlC-like_jellyroll"/>
</dbReference>
<dbReference type="KEGG" id="ptkz:JDV02_001949"/>
<dbReference type="Proteomes" id="UP000829364">
    <property type="component" value="Chromosome 2"/>
</dbReference>
<evidence type="ECO:0000313" key="4">
    <source>
        <dbReference type="EMBL" id="UNI15414.1"/>
    </source>
</evidence>
<accession>A0A9Q8Q7T0</accession>
<dbReference type="InterPro" id="IPR011051">
    <property type="entry name" value="RmlC_Cupin_sf"/>
</dbReference>
<dbReference type="InterPro" id="IPR049071">
    <property type="entry name" value="MPI_cupin_dom"/>
</dbReference>
<organism evidence="4 5">
    <name type="scientific">Purpureocillium takamizusanense</name>
    <dbReference type="NCBI Taxonomy" id="2060973"/>
    <lineage>
        <taxon>Eukaryota</taxon>
        <taxon>Fungi</taxon>
        <taxon>Dikarya</taxon>
        <taxon>Ascomycota</taxon>
        <taxon>Pezizomycotina</taxon>
        <taxon>Sordariomycetes</taxon>
        <taxon>Hypocreomycetidae</taxon>
        <taxon>Hypocreales</taxon>
        <taxon>Ophiocordycipitaceae</taxon>
        <taxon>Purpureocillium</taxon>
    </lineage>
</organism>
<dbReference type="GeneID" id="72063910"/>
<protein>
    <recommendedName>
        <fullName evidence="3">Mannose-6-phosphate isomerase cupin domain-containing protein</fullName>
    </recommendedName>
</protein>
<sequence>MAPIIVPANQPADRFYAGGTRISSFRDDPPCASHQPEDWVASTTCCHGCASLGLSRLPDGTLLADAVAAQPERWLGAEHVARYGADTKLLVKLLDAGQRLPVHAHPHVAWAARHLGLKHGKAEAWYILTPGCVWLALKEAVEDKALLELVEAGKGTQLLDKMHKIDVVPHQTLYVPPGTLHAIGEGVMVVELQEPSDLSVLCEWEGFQIDGLQHGHLGLGFATALTAVDTKARTRDEVMRLVTDGATGESVCAEESNEYFVLERLRVDGERFAHRGFAIMIVLDGSVSLATQKSEALALKKGSTVVIPHDDGELKLQGRADVLVARPPKSEIALACLFTIT</sequence>
<dbReference type="InterPro" id="IPR051804">
    <property type="entry name" value="Carb_Metab_Reg_Kinase/Isom"/>
</dbReference>
<reference evidence="4" key="1">
    <citation type="submission" date="2021-11" db="EMBL/GenBank/DDBJ databases">
        <title>Purpureocillium_takamizusanense_genome.</title>
        <authorList>
            <person name="Nguyen N.-H."/>
        </authorList>
    </citation>
    <scope>NUCLEOTIDE SEQUENCE</scope>
    <source>
        <strain evidence="4">PT3</strain>
    </source>
</reference>
<dbReference type="RefSeq" id="XP_047838895.1">
    <property type="nucleotide sequence ID" value="XM_047982925.1"/>
</dbReference>
<name>A0A9Q8Q7T0_9HYPO</name>
<dbReference type="PANTHER" id="PTHR42742:SF3">
    <property type="entry name" value="FRUCTOKINASE"/>
    <property type="match status" value="1"/>
</dbReference>
<dbReference type="Pfam" id="PF21621">
    <property type="entry name" value="MPI_cupin_dom"/>
    <property type="match status" value="1"/>
</dbReference>